<evidence type="ECO:0000313" key="1">
    <source>
        <dbReference type="EMBL" id="AFN74424.1"/>
    </source>
</evidence>
<dbReference type="EMBL" id="CP003557">
    <property type="protein sequence ID" value="AFN74424.1"/>
    <property type="molecule type" value="Genomic_DNA"/>
</dbReference>
<dbReference type="STRING" id="1191523.MROS_1187"/>
<dbReference type="KEGG" id="mro:MROS_1187"/>
<dbReference type="Proteomes" id="UP000009011">
    <property type="component" value="Chromosome"/>
</dbReference>
<reference evidence="1 2" key="1">
    <citation type="journal article" date="2013" name="PLoS ONE">
        <title>Genomic analysis of Melioribacter roseus, facultatively anaerobic organotrophic bacterium representing a novel deep lineage within Bacteriodetes/Chlorobi group.</title>
        <authorList>
            <person name="Kadnikov V.V."/>
            <person name="Mardanov A.V."/>
            <person name="Podosokorskaya O.A."/>
            <person name="Gavrilov S.N."/>
            <person name="Kublanov I.V."/>
            <person name="Beletsky A.V."/>
            <person name="Bonch-Osmolovskaya E.A."/>
            <person name="Ravin N.V."/>
        </authorList>
    </citation>
    <scope>NUCLEOTIDE SEQUENCE [LARGE SCALE GENOMIC DNA]</scope>
    <source>
        <strain evidence="2">JCM 17771 / P3M-2</strain>
    </source>
</reference>
<evidence type="ECO:0000313" key="2">
    <source>
        <dbReference type="Proteomes" id="UP000009011"/>
    </source>
</evidence>
<proteinExistence type="predicted"/>
<dbReference type="HOGENOM" id="CLU_1260199_0_0_10"/>
<organism evidence="1 2">
    <name type="scientific">Melioribacter roseus (strain DSM 23840 / JCM 17771 / VKM B-2668 / P3M-2)</name>
    <dbReference type="NCBI Taxonomy" id="1191523"/>
    <lineage>
        <taxon>Bacteria</taxon>
        <taxon>Pseudomonadati</taxon>
        <taxon>Ignavibacteriota</taxon>
        <taxon>Ignavibacteria</taxon>
        <taxon>Ignavibacteriales</taxon>
        <taxon>Melioribacteraceae</taxon>
        <taxon>Melioribacter</taxon>
    </lineage>
</organism>
<dbReference type="RefSeq" id="WP_014855860.1">
    <property type="nucleotide sequence ID" value="NC_018178.1"/>
</dbReference>
<keyword evidence="2" id="KW-1185">Reference proteome</keyword>
<dbReference type="AlphaFoldDB" id="I6ZQU8"/>
<accession>I6ZQU8</accession>
<name>I6ZQU8_MELRP</name>
<protein>
    <submittedName>
        <fullName evidence="1">Uncharacterized protein</fullName>
    </submittedName>
</protein>
<sequence>MEKQNNKKLFLIVLLLLFGLLGITLKAQDTGDELRSKLKKLKGEVERITVETDEGKVVFEGDEAQMLADRIRLMGMIPQKIKINIDPNEFEWEGIDEFDFDFEPDIDIDLPGRMMFWYSDDSSEAETDKDVKIEIKDGVKKVTVTTKKDGKETTKVYEGEEAEDFLKENMQKRFRIRLGEPPFMGGCECCCCRHHDHIVPNPKKINKKVIIEKERKEKE</sequence>
<gene>
    <name evidence="1" type="ordered locus">MROS_1187</name>
</gene>